<dbReference type="GeneID" id="5720457"/>
<dbReference type="RefSeq" id="XP_001694978.2">
    <property type="nucleotide sequence ID" value="XM_001694926.2"/>
</dbReference>
<keyword evidence="2" id="KW-1185">Reference proteome</keyword>
<name>A0A2K3E412_CHLRE</name>
<evidence type="ECO:0000313" key="1">
    <source>
        <dbReference type="EMBL" id="PNW87519.1"/>
    </source>
</evidence>
<protein>
    <submittedName>
        <fullName evidence="1">Uncharacterized protein</fullName>
    </submittedName>
</protein>
<gene>
    <name evidence="1" type="ORF">CHLRE_02g143052v5</name>
</gene>
<dbReference type="Gramene" id="PNW87519">
    <property type="protein sequence ID" value="PNW87519"/>
    <property type="gene ID" value="CHLRE_02g143052v5"/>
</dbReference>
<sequence>MQALSAVRGGGGSEPCPDQACRPTFCLGSSCGTVASGSYRFAFLSQGGAAAASGLGSAARSWRRPSTRAGICLLASSNSEDSPWIPVVRAVLV</sequence>
<dbReference type="KEGG" id="cre:CHLRE_02g143052v5"/>
<organism evidence="1 2">
    <name type="scientific">Chlamydomonas reinhardtii</name>
    <name type="common">Chlamydomonas smithii</name>
    <dbReference type="NCBI Taxonomy" id="3055"/>
    <lineage>
        <taxon>Eukaryota</taxon>
        <taxon>Viridiplantae</taxon>
        <taxon>Chlorophyta</taxon>
        <taxon>core chlorophytes</taxon>
        <taxon>Chlorophyceae</taxon>
        <taxon>CS clade</taxon>
        <taxon>Chlamydomonadales</taxon>
        <taxon>Chlamydomonadaceae</taxon>
        <taxon>Chlamydomonas</taxon>
    </lineage>
</organism>
<dbReference type="InParanoid" id="A0A2K3E412"/>
<dbReference type="ExpressionAtlas" id="A0A2K3E412">
    <property type="expression patterns" value="baseline"/>
</dbReference>
<dbReference type="EMBL" id="CM008963">
    <property type="protein sequence ID" value="PNW87519.1"/>
    <property type="molecule type" value="Genomic_DNA"/>
</dbReference>
<evidence type="ECO:0000313" key="2">
    <source>
        <dbReference type="Proteomes" id="UP000006906"/>
    </source>
</evidence>
<reference evidence="1 2" key="1">
    <citation type="journal article" date="2007" name="Science">
        <title>The Chlamydomonas genome reveals the evolution of key animal and plant functions.</title>
        <authorList>
            <person name="Merchant S.S."/>
            <person name="Prochnik S.E."/>
            <person name="Vallon O."/>
            <person name="Harris E.H."/>
            <person name="Karpowicz S.J."/>
            <person name="Witman G.B."/>
            <person name="Terry A."/>
            <person name="Salamov A."/>
            <person name="Fritz-Laylin L.K."/>
            <person name="Marechal-Drouard L."/>
            <person name="Marshall W.F."/>
            <person name="Qu L.H."/>
            <person name="Nelson D.R."/>
            <person name="Sanderfoot A.A."/>
            <person name="Spalding M.H."/>
            <person name="Kapitonov V.V."/>
            <person name="Ren Q."/>
            <person name="Ferris P."/>
            <person name="Lindquist E."/>
            <person name="Shapiro H."/>
            <person name="Lucas S.M."/>
            <person name="Grimwood J."/>
            <person name="Schmutz J."/>
            <person name="Cardol P."/>
            <person name="Cerutti H."/>
            <person name="Chanfreau G."/>
            <person name="Chen C.L."/>
            <person name="Cognat V."/>
            <person name="Croft M.T."/>
            <person name="Dent R."/>
            <person name="Dutcher S."/>
            <person name="Fernandez E."/>
            <person name="Fukuzawa H."/>
            <person name="Gonzalez-Ballester D."/>
            <person name="Gonzalez-Halphen D."/>
            <person name="Hallmann A."/>
            <person name="Hanikenne M."/>
            <person name="Hippler M."/>
            <person name="Inwood W."/>
            <person name="Jabbari K."/>
            <person name="Kalanon M."/>
            <person name="Kuras R."/>
            <person name="Lefebvre P.A."/>
            <person name="Lemaire S.D."/>
            <person name="Lobanov A.V."/>
            <person name="Lohr M."/>
            <person name="Manuell A."/>
            <person name="Meier I."/>
            <person name="Mets L."/>
            <person name="Mittag M."/>
            <person name="Mittelmeier T."/>
            <person name="Moroney J.V."/>
            <person name="Moseley J."/>
            <person name="Napoli C."/>
            <person name="Nedelcu A.M."/>
            <person name="Niyogi K."/>
            <person name="Novoselov S.V."/>
            <person name="Paulsen I.T."/>
            <person name="Pazour G."/>
            <person name="Purton S."/>
            <person name="Ral J.P."/>
            <person name="Riano-Pachon D.M."/>
            <person name="Riekhof W."/>
            <person name="Rymarquis L."/>
            <person name="Schroda M."/>
            <person name="Stern D."/>
            <person name="Umen J."/>
            <person name="Willows R."/>
            <person name="Wilson N."/>
            <person name="Zimmer S.L."/>
            <person name="Allmer J."/>
            <person name="Balk J."/>
            <person name="Bisova K."/>
            <person name="Chen C.J."/>
            <person name="Elias M."/>
            <person name="Gendler K."/>
            <person name="Hauser C."/>
            <person name="Lamb M.R."/>
            <person name="Ledford H."/>
            <person name="Long J.C."/>
            <person name="Minagawa J."/>
            <person name="Page M.D."/>
            <person name="Pan J."/>
            <person name="Pootakham W."/>
            <person name="Roje S."/>
            <person name="Rose A."/>
            <person name="Stahlberg E."/>
            <person name="Terauchi A.M."/>
            <person name="Yang P."/>
            <person name="Ball S."/>
            <person name="Bowler C."/>
            <person name="Dieckmann C.L."/>
            <person name="Gladyshev V.N."/>
            <person name="Green P."/>
            <person name="Jorgensen R."/>
            <person name="Mayfield S."/>
            <person name="Mueller-Roeber B."/>
            <person name="Rajamani S."/>
            <person name="Sayre R.T."/>
            <person name="Brokstein P."/>
            <person name="Dubchak I."/>
            <person name="Goodstein D."/>
            <person name="Hornick L."/>
            <person name="Huang Y.W."/>
            <person name="Jhaveri J."/>
            <person name="Luo Y."/>
            <person name="Martinez D."/>
            <person name="Ngau W.C."/>
            <person name="Otillar B."/>
            <person name="Poliakov A."/>
            <person name="Porter A."/>
            <person name="Szajkowski L."/>
            <person name="Werner G."/>
            <person name="Zhou K."/>
            <person name="Grigoriev I.V."/>
            <person name="Rokhsar D.S."/>
            <person name="Grossman A.R."/>
        </authorList>
    </citation>
    <scope>NUCLEOTIDE SEQUENCE [LARGE SCALE GENOMIC DNA]</scope>
    <source>
        <strain evidence="2">CC-503</strain>
    </source>
</reference>
<dbReference type="Proteomes" id="UP000006906">
    <property type="component" value="Chromosome 2"/>
</dbReference>
<dbReference type="PaxDb" id="3055-EDP02130"/>
<accession>A0A2K3E412</accession>
<proteinExistence type="predicted"/>
<dbReference type="AlphaFoldDB" id="A0A2K3E412"/>